<evidence type="ECO:0000256" key="1">
    <source>
        <dbReference type="SAM" id="MobiDB-lite"/>
    </source>
</evidence>
<feature type="compositionally biased region" description="Basic residues" evidence="1">
    <location>
        <begin position="190"/>
        <end position="200"/>
    </location>
</feature>
<dbReference type="InterPro" id="IPR051917">
    <property type="entry name" value="Transposase-Integrase"/>
</dbReference>
<dbReference type="PANTHER" id="PTHR10948:SF23">
    <property type="entry name" value="TRANSPOSASE INSI FOR INSERTION SEQUENCE ELEMENT IS30A-RELATED"/>
    <property type="match status" value="1"/>
</dbReference>
<organism evidence="2 3">
    <name type="scientific">Streptomyces plumbiresistens</name>
    <dbReference type="NCBI Taxonomy" id="511811"/>
    <lineage>
        <taxon>Bacteria</taxon>
        <taxon>Bacillati</taxon>
        <taxon>Actinomycetota</taxon>
        <taxon>Actinomycetes</taxon>
        <taxon>Kitasatosporales</taxon>
        <taxon>Streptomycetaceae</taxon>
        <taxon>Streptomyces</taxon>
    </lineage>
</organism>
<evidence type="ECO:0000313" key="2">
    <source>
        <dbReference type="EMBL" id="GAA3991878.1"/>
    </source>
</evidence>
<feature type="region of interest" description="Disordered" evidence="1">
    <location>
        <begin position="177"/>
        <end position="200"/>
    </location>
</feature>
<dbReference type="PANTHER" id="PTHR10948">
    <property type="entry name" value="TRANSPOSASE"/>
    <property type="match status" value="1"/>
</dbReference>
<sequence length="200" mass="22784">MLVERSTRFSMLIHLPADHTAVSVRDALQTTVQALPPRQKRSVTWDQCSKMAARYEFTVATNVPVYFCDPASPWRCGSNDNTNGQLRQYFPKSTDLFTHTREEGPRRRRCRTKQSPTQDARLRNPSRASVQLLAAWPTDYVLRRSLEFAEFPWGSVPVLIEPTVQHRAPVHDACTLARTPGNSQVEGRGARTRRRAPPRS</sequence>
<name>A0ABP7R343_9ACTN</name>
<accession>A0ABP7R343</accession>
<proteinExistence type="predicted"/>
<reference evidence="3" key="1">
    <citation type="journal article" date="2019" name="Int. J. Syst. Evol. Microbiol.">
        <title>The Global Catalogue of Microorganisms (GCM) 10K type strain sequencing project: providing services to taxonomists for standard genome sequencing and annotation.</title>
        <authorList>
            <consortium name="The Broad Institute Genomics Platform"/>
            <consortium name="The Broad Institute Genome Sequencing Center for Infectious Disease"/>
            <person name="Wu L."/>
            <person name="Ma J."/>
        </authorList>
    </citation>
    <scope>NUCLEOTIDE SEQUENCE [LARGE SCALE GENOMIC DNA]</scope>
    <source>
        <strain evidence="3">JCM 16924</strain>
    </source>
</reference>
<dbReference type="SUPFAM" id="SSF53098">
    <property type="entry name" value="Ribonuclease H-like"/>
    <property type="match status" value="1"/>
</dbReference>
<dbReference type="NCBIfam" id="NF033563">
    <property type="entry name" value="transpos_IS30"/>
    <property type="match status" value="1"/>
</dbReference>
<dbReference type="EMBL" id="BAAAZX010000006">
    <property type="protein sequence ID" value="GAA3991878.1"/>
    <property type="molecule type" value="Genomic_DNA"/>
</dbReference>
<dbReference type="Proteomes" id="UP001500456">
    <property type="component" value="Unassembled WGS sequence"/>
</dbReference>
<comment type="caution">
    <text evidence="2">The sequence shown here is derived from an EMBL/GenBank/DDBJ whole genome shotgun (WGS) entry which is preliminary data.</text>
</comment>
<evidence type="ECO:0000313" key="3">
    <source>
        <dbReference type="Proteomes" id="UP001500456"/>
    </source>
</evidence>
<protein>
    <recommendedName>
        <fullName evidence="4">Transposase</fullName>
    </recommendedName>
</protein>
<keyword evidence="3" id="KW-1185">Reference proteome</keyword>
<dbReference type="InterPro" id="IPR053392">
    <property type="entry name" value="Transposase_IS30-like"/>
</dbReference>
<gene>
    <name evidence="2" type="ORF">GCM10022232_28300</name>
</gene>
<feature type="region of interest" description="Disordered" evidence="1">
    <location>
        <begin position="100"/>
        <end position="123"/>
    </location>
</feature>
<evidence type="ECO:0008006" key="4">
    <source>
        <dbReference type="Google" id="ProtNLM"/>
    </source>
</evidence>
<dbReference type="InterPro" id="IPR012337">
    <property type="entry name" value="RNaseH-like_sf"/>
</dbReference>